<feature type="domain" description="HD-GYP" evidence="2">
    <location>
        <begin position="83"/>
        <end position="279"/>
    </location>
</feature>
<dbReference type="EMBL" id="OX365700">
    <property type="protein sequence ID" value="CAI4032251.1"/>
    <property type="molecule type" value="Genomic_DNA"/>
</dbReference>
<evidence type="ECO:0000259" key="2">
    <source>
        <dbReference type="PROSITE" id="PS51832"/>
    </source>
</evidence>
<dbReference type="PANTHER" id="PTHR43155">
    <property type="entry name" value="CYCLIC DI-GMP PHOSPHODIESTERASE PA4108-RELATED"/>
    <property type="match status" value="1"/>
</dbReference>
<proteinExistence type="predicted"/>
<reference evidence="3" key="1">
    <citation type="submission" date="2022-10" db="EMBL/GenBank/DDBJ databases">
        <authorList>
            <person name="Koch H."/>
        </authorList>
    </citation>
    <scope>NUCLEOTIDE SEQUENCE</scope>
    <source>
        <strain evidence="3">DNF</strain>
    </source>
</reference>
<dbReference type="RefSeq" id="WP_289268990.1">
    <property type="nucleotide sequence ID" value="NZ_OX365700.1"/>
</dbReference>
<accession>A0AA86T5W3</accession>
<dbReference type="SMART" id="SM00471">
    <property type="entry name" value="HDc"/>
    <property type="match status" value="1"/>
</dbReference>
<feature type="region of interest" description="Disordered" evidence="1">
    <location>
        <begin position="15"/>
        <end position="42"/>
    </location>
</feature>
<dbReference type="CDD" id="cd00077">
    <property type="entry name" value="HDc"/>
    <property type="match status" value="1"/>
</dbReference>
<name>A0AA86T5W3_9BACT</name>
<organism evidence="3 4">
    <name type="scientific">Nitrospira tepida</name>
    <dbReference type="NCBI Taxonomy" id="2973512"/>
    <lineage>
        <taxon>Bacteria</taxon>
        <taxon>Pseudomonadati</taxon>
        <taxon>Nitrospirota</taxon>
        <taxon>Nitrospiria</taxon>
        <taxon>Nitrospirales</taxon>
        <taxon>Nitrospiraceae</taxon>
        <taxon>Nitrospira</taxon>
    </lineage>
</organism>
<dbReference type="Gene3D" id="1.10.3210.10">
    <property type="entry name" value="Hypothetical protein af1432"/>
    <property type="match status" value="1"/>
</dbReference>
<dbReference type="KEGG" id="nti:DNFV4_02680"/>
<dbReference type="InterPro" id="IPR003607">
    <property type="entry name" value="HD/PDEase_dom"/>
</dbReference>
<dbReference type="Proteomes" id="UP001179121">
    <property type="component" value="Chromosome"/>
</dbReference>
<protein>
    <recommendedName>
        <fullName evidence="2">HD-GYP domain-containing protein</fullName>
    </recommendedName>
</protein>
<dbReference type="SUPFAM" id="SSF109604">
    <property type="entry name" value="HD-domain/PDEase-like"/>
    <property type="match status" value="1"/>
</dbReference>
<dbReference type="AlphaFoldDB" id="A0AA86T5W3"/>
<dbReference type="InterPro" id="IPR037522">
    <property type="entry name" value="HD_GYP_dom"/>
</dbReference>
<evidence type="ECO:0000256" key="1">
    <source>
        <dbReference type="SAM" id="MobiDB-lite"/>
    </source>
</evidence>
<dbReference type="Pfam" id="PF13487">
    <property type="entry name" value="HD_5"/>
    <property type="match status" value="1"/>
</dbReference>
<dbReference type="PANTHER" id="PTHR43155:SF2">
    <property type="entry name" value="CYCLIC DI-GMP PHOSPHODIESTERASE PA4108"/>
    <property type="match status" value="1"/>
</dbReference>
<sequence length="336" mass="36632">MARLTDLIRRTDRLPPLAGPAFTSTSFKPAAPPPVVTETDGGSTDREWYQRAILEVSRLGRAVAEQGDLDLKPLTGLASALTSSCRNHDDLLRHAVSGSQALSPLAANCVNVAIIGNRLAEGLGYSQAERECVTLAGLVHDLGMFLVPDSLVAKPQTLTSSERALVYHHPRNGALALSRVDAAYRWLASIVEQEHERWDGRGYPHQLSGPRIHRIAQVIGLADVLDALVNPRPYRHRLSAHRAVHQLVTAQKHVFPQELLRSLLNRISLYPPGTEVRLSTGDDATVERLNARTPLRPVVRLIAPTAMTERILDLSLTPSVHIVEVLAQSPSGGTQV</sequence>
<keyword evidence="4" id="KW-1185">Reference proteome</keyword>
<evidence type="ECO:0000313" key="4">
    <source>
        <dbReference type="Proteomes" id="UP001179121"/>
    </source>
</evidence>
<dbReference type="PROSITE" id="PS51832">
    <property type="entry name" value="HD_GYP"/>
    <property type="match status" value="1"/>
</dbReference>
<evidence type="ECO:0000313" key="3">
    <source>
        <dbReference type="EMBL" id="CAI4032251.1"/>
    </source>
</evidence>
<gene>
    <name evidence="3" type="ORF">DNFV4_02680</name>
</gene>